<evidence type="ECO:0000256" key="2">
    <source>
        <dbReference type="ARBA" id="ARBA00022525"/>
    </source>
</evidence>
<gene>
    <name evidence="6" type="ORF">MGAL_10B052272</name>
</gene>
<proteinExistence type="predicted"/>
<keyword evidence="2" id="KW-0964">Secreted</keyword>
<evidence type="ECO:0000313" key="6">
    <source>
        <dbReference type="EMBL" id="VDI06655.1"/>
    </source>
</evidence>
<name>A0A8B6CLW7_MYTGA</name>
<reference evidence="6" key="1">
    <citation type="submission" date="2018-11" db="EMBL/GenBank/DDBJ databases">
        <authorList>
            <person name="Alioto T."/>
            <person name="Alioto T."/>
        </authorList>
    </citation>
    <scope>NUCLEOTIDE SEQUENCE</scope>
</reference>
<protein>
    <recommendedName>
        <fullName evidence="5">C1q domain-containing protein</fullName>
    </recommendedName>
</protein>
<evidence type="ECO:0000313" key="7">
    <source>
        <dbReference type="Proteomes" id="UP000596742"/>
    </source>
</evidence>
<sequence length="196" mass="22295">MNVKYFIIFLFGVHDGDTKSIQNVTEITIEALQNRLEKMESSLRVLDSTIKNISTSKRDDEVMFFAIIKSNSFNLERESTVVFDTIVLNEGNHYNNYDGVFVAPRDGIYLFSWTVSSYNANYVMTELVVGDEVITSTGEKDADSVSFMSASMTAICRMKKDSHAWIRTTGYGSLHYFYSNDNHPRTSFLGLLIRAE</sequence>
<comment type="subcellular location">
    <subcellularLocation>
        <location evidence="1">Secreted</location>
    </subcellularLocation>
</comment>
<dbReference type="SUPFAM" id="SSF49842">
    <property type="entry name" value="TNF-like"/>
    <property type="match status" value="1"/>
</dbReference>
<dbReference type="Pfam" id="PF00386">
    <property type="entry name" value="C1q"/>
    <property type="match status" value="1"/>
</dbReference>
<keyword evidence="7" id="KW-1185">Reference proteome</keyword>
<dbReference type="GO" id="GO:0005576">
    <property type="term" value="C:extracellular region"/>
    <property type="evidence" value="ECO:0007669"/>
    <property type="project" value="UniProtKB-SubCell"/>
</dbReference>
<feature type="domain" description="C1q" evidence="5">
    <location>
        <begin position="57"/>
        <end position="196"/>
    </location>
</feature>
<dbReference type="AlphaFoldDB" id="A0A8B6CLW7"/>
<dbReference type="Proteomes" id="UP000596742">
    <property type="component" value="Unassembled WGS sequence"/>
</dbReference>
<dbReference type="Gene3D" id="2.60.120.40">
    <property type="match status" value="1"/>
</dbReference>
<dbReference type="PROSITE" id="PS50871">
    <property type="entry name" value="C1Q"/>
    <property type="match status" value="1"/>
</dbReference>
<dbReference type="InterPro" id="IPR001073">
    <property type="entry name" value="C1q_dom"/>
</dbReference>
<dbReference type="InterPro" id="IPR050822">
    <property type="entry name" value="Cerebellin_Synaptic_Org"/>
</dbReference>
<dbReference type="PANTHER" id="PTHR22923">
    <property type="entry name" value="CEREBELLIN-RELATED"/>
    <property type="match status" value="1"/>
</dbReference>
<dbReference type="PRINTS" id="PR00007">
    <property type="entry name" value="COMPLEMNTC1Q"/>
</dbReference>
<evidence type="ECO:0000256" key="1">
    <source>
        <dbReference type="ARBA" id="ARBA00004613"/>
    </source>
</evidence>
<evidence type="ECO:0000256" key="3">
    <source>
        <dbReference type="ARBA" id="ARBA00022729"/>
    </source>
</evidence>
<dbReference type="SMART" id="SM00110">
    <property type="entry name" value="C1Q"/>
    <property type="match status" value="1"/>
</dbReference>
<comment type="caution">
    <text evidence="6">The sequence shown here is derived from an EMBL/GenBank/DDBJ whole genome shotgun (WGS) entry which is preliminary data.</text>
</comment>
<organism evidence="6 7">
    <name type="scientific">Mytilus galloprovincialis</name>
    <name type="common">Mediterranean mussel</name>
    <dbReference type="NCBI Taxonomy" id="29158"/>
    <lineage>
        <taxon>Eukaryota</taxon>
        <taxon>Metazoa</taxon>
        <taxon>Spiralia</taxon>
        <taxon>Lophotrochozoa</taxon>
        <taxon>Mollusca</taxon>
        <taxon>Bivalvia</taxon>
        <taxon>Autobranchia</taxon>
        <taxon>Pteriomorphia</taxon>
        <taxon>Mytilida</taxon>
        <taxon>Mytiloidea</taxon>
        <taxon>Mytilidae</taxon>
        <taxon>Mytilinae</taxon>
        <taxon>Mytilus</taxon>
    </lineage>
</organism>
<keyword evidence="3" id="KW-0732">Signal</keyword>
<feature type="coiled-coil region" evidence="4">
    <location>
        <begin position="22"/>
        <end position="49"/>
    </location>
</feature>
<dbReference type="EMBL" id="UYJE01001952">
    <property type="protein sequence ID" value="VDI06655.1"/>
    <property type="molecule type" value="Genomic_DNA"/>
</dbReference>
<dbReference type="InterPro" id="IPR008983">
    <property type="entry name" value="Tumour_necrosis_fac-like_dom"/>
</dbReference>
<evidence type="ECO:0000259" key="5">
    <source>
        <dbReference type="PROSITE" id="PS50871"/>
    </source>
</evidence>
<accession>A0A8B6CLW7</accession>
<dbReference type="PANTHER" id="PTHR22923:SF116">
    <property type="entry name" value="C1Q DOMAIN-CONTAINING PROTEIN"/>
    <property type="match status" value="1"/>
</dbReference>
<evidence type="ECO:0000256" key="4">
    <source>
        <dbReference type="SAM" id="Coils"/>
    </source>
</evidence>
<dbReference type="OrthoDB" id="6078182at2759"/>
<keyword evidence="4" id="KW-0175">Coiled coil</keyword>